<dbReference type="RefSeq" id="WP_191691397.1">
    <property type="nucleotide sequence ID" value="NZ_JACSQY010000011.1"/>
</dbReference>
<evidence type="ECO:0000256" key="4">
    <source>
        <dbReference type="ARBA" id="ARBA00022475"/>
    </source>
</evidence>
<accession>A0ABR8PMA6</accession>
<feature type="transmembrane region" description="Helical" evidence="8">
    <location>
        <begin position="169"/>
        <end position="187"/>
    </location>
</feature>
<keyword evidence="5 8" id="KW-0812">Transmembrane</keyword>
<evidence type="ECO:0000313" key="10">
    <source>
        <dbReference type="Proteomes" id="UP000659496"/>
    </source>
</evidence>
<dbReference type="PANTHER" id="PTHR30269">
    <property type="entry name" value="TRANSMEMBRANE PROTEIN YFCA"/>
    <property type="match status" value="1"/>
</dbReference>
<sequence>MEYILLFFTGLIAMMLGTLAGGGGLITMPAMLLMGIPIHSVIGANKISTTISSFTTFLTVLLKKQITLRESWWILPVSLAAGTLGGLTATHIAEATLYKIAIVLLIAAFFLSFLSKADFAGQAILHPSKTGVAGLIGIGLYDGLFGPGQGTLLLFLFNQLRISYTRSIGFMRLATFSSGLGAAISFIVMGKIIWPIALVLVLGSLSGAQIGVRIAEKLNPKHVRILLRFVIIGLIIQLIAKALLN</sequence>
<dbReference type="InterPro" id="IPR052017">
    <property type="entry name" value="TSUP"/>
</dbReference>
<evidence type="ECO:0000256" key="6">
    <source>
        <dbReference type="ARBA" id="ARBA00022989"/>
    </source>
</evidence>
<keyword evidence="7 8" id="KW-0472">Membrane</keyword>
<evidence type="ECO:0000256" key="5">
    <source>
        <dbReference type="ARBA" id="ARBA00022692"/>
    </source>
</evidence>
<evidence type="ECO:0000313" key="9">
    <source>
        <dbReference type="EMBL" id="MBD7909318.1"/>
    </source>
</evidence>
<dbReference type="PANTHER" id="PTHR30269:SF0">
    <property type="entry name" value="MEMBRANE TRANSPORTER PROTEIN YFCA-RELATED"/>
    <property type="match status" value="1"/>
</dbReference>
<comment type="caution">
    <text evidence="9">The sequence shown here is derived from an EMBL/GenBank/DDBJ whole genome shotgun (WGS) entry which is preliminary data.</text>
</comment>
<feature type="transmembrane region" description="Helical" evidence="8">
    <location>
        <begin position="6"/>
        <end position="35"/>
    </location>
</feature>
<comment type="subcellular location">
    <subcellularLocation>
        <location evidence="1 8">Cell membrane</location>
        <topology evidence="1 8">Multi-pass membrane protein</topology>
    </subcellularLocation>
</comment>
<keyword evidence="10" id="KW-1185">Reference proteome</keyword>
<evidence type="ECO:0000256" key="8">
    <source>
        <dbReference type="RuleBase" id="RU363041"/>
    </source>
</evidence>
<feature type="transmembrane region" description="Helical" evidence="8">
    <location>
        <begin position="225"/>
        <end position="244"/>
    </location>
</feature>
<feature type="transmembrane region" description="Helical" evidence="8">
    <location>
        <begin position="72"/>
        <end position="90"/>
    </location>
</feature>
<keyword evidence="4 8" id="KW-1003">Cell membrane</keyword>
<evidence type="ECO:0000256" key="3">
    <source>
        <dbReference type="ARBA" id="ARBA00022448"/>
    </source>
</evidence>
<dbReference type="InterPro" id="IPR002781">
    <property type="entry name" value="TM_pro_TauE-like"/>
</dbReference>
<feature type="transmembrane region" description="Helical" evidence="8">
    <location>
        <begin position="97"/>
        <end position="115"/>
    </location>
</feature>
<keyword evidence="3" id="KW-0813">Transport</keyword>
<reference evidence="9 10" key="1">
    <citation type="submission" date="2020-08" db="EMBL/GenBank/DDBJ databases">
        <title>A Genomic Blueprint of the Chicken Gut Microbiome.</title>
        <authorList>
            <person name="Gilroy R."/>
            <person name="Ravi A."/>
            <person name="Getino M."/>
            <person name="Pursley I."/>
            <person name="Horton D.L."/>
            <person name="Alikhan N.-F."/>
            <person name="Baker D."/>
            <person name="Gharbi K."/>
            <person name="Hall N."/>
            <person name="Watson M."/>
            <person name="Adriaenssens E.M."/>
            <person name="Foster-Nyarko E."/>
            <person name="Jarju S."/>
            <person name="Secka A."/>
            <person name="Antonio M."/>
            <person name="Oren A."/>
            <person name="Chaudhuri R."/>
            <person name="La Ragione R.M."/>
            <person name="Hildebrand F."/>
            <person name="Pallen M.J."/>
        </authorList>
    </citation>
    <scope>NUCLEOTIDE SEQUENCE [LARGE SCALE GENOMIC DNA]</scope>
    <source>
        <strain evidence="9 10">Sa3CUA8</strain>
    </source>
</reference>
<dbReference type="Pfam" id="PF01925">
    <property type="entry name" value="TauE"/>
    <property type="match status" value="1"/>
</dbReference>
<proteinExistence type="inferred from homology"/>
<comment type="similarity">
    <text evidence="2 8">Belongs to the 4-toluene sulfonate uptake permease (TSUP) (TC 2.A.102) family.</text>
</comment>
<feature type="transmembrane region" description="Helical" evidence="8">
    <location>
        <begin position="193"/>
        <end position="213"/>
    </location>
</feature>
<name>A0ABR8PMA6_9BACL</name>
<evidence type="ECO:0000256" key="7">
    <source>
        <dbReference type="ARBA" id="ARBA00023136"/>
    </source>
</evidence>
<dbReference type="EMBL" id="JACSQY010000011">
    <property type="protein sequence ID" value="MBD7909318.1"/>
    <property type="molecule type" value="Genomic_DNA"/>
</dbReference>
<keyword evidence="6 8" id="KW-1133">Transmembrane helix</keyword>
<gene>
    <name evidence="9" type="ORF">H9659_13360</name>
</gene>
<evidence type="ECO:0000256" key="2">
    <source>
        <dbReference type="ARBA" id="ARBA00009142"/>
    </source>
</evidence>
<protein>
    <recommendedName>
        <fullName evidence="8">Probable membrane transporter protein</fullName>
    </recommendedName>
</protein>
<evidence type="ECO:0000256" key="1">
    <source>
        <dbReference type="ARBA" id="ARBA00004651"/>
    </source>
</evidence>
<dbReference type="Proteomes" id="UP000659496">
    <property type="component" value="Unassembled WGS sequence"/>
</dbReference>
<feature type="transmembrane region" description="Helical" evidence="8">
    <location>
        <begin position="135"/>
        <end position="157"/>
    </location>
</feature>
<feature type="transmembrane region" description="Helical" evidence="8">
    <location>
        <begin position="47"/>
        <end position="66"/>
    </location>
</feature>
<organism evidence="9 10">
    <name type="scientific">Sporosarcina gallistercoris</name>
    <dbReference type="NCBI Taxonomy" id="2762245"/>
    <lineage>
        <taxon>Bacteria</taxon>
        <taxon>Bacillati</taxon>
        <taxon>Bacillota</taxon>
        <taxon>Bacilli</taxon>
        <taxon>Bacillales</taxon>
        <taxon>Caryophanaceae</taxon>
        <taxon>Sporosarcina</taxon>
    </lineage>
</organism>